<feature type="compositionally biased region" description="Basic residues" evidence="6">
    <location>
        <begin position="2883"/>
        <end position="2898"/>
    </location>
</feature>
<dbReference type="Pfam" id="PF22544">
    <property type="entry name" value="HYDIN_VesB_CFA65-like_Ig"/>
    <property type="match status" value="3"/>
</dbReference>
<keyword evidence="5" id="KW-0966">Cell projection</keyword>
<keyword evidence="4" id="KW-0969">Cilium</keyword>
<dbReference type="PANTHER" id="PTHR23053">
    <property type="entry name" value="DLEC1 DELETED IN LUNG AND ESOPHAGEAL CANCER 1"/>
    <property type="match status" value="1"/>
</dbReference>
<name>A0ABR2GSX9_9EUKA</name>
<dbReference type="PANTHER" id="PTHR23053:SF0">
    <property type="entry name" value="HYDROCEPHALUS-INDUCING PROTEIN HOMOLOG"/>
    <property type="match status" value="1"/>
</dbReference>
<dbReference type="InterPro" id="IPR053879">
    <property type="entry name" value="HYDIN_VesB_CFA65-like_Ig"/>
</dbReference>
<evidence type="ECO:0000256" key="2">
    <source>
        <dbReference type="ARBA" id="ARBA00004496"/>
    </source>
</evidence>
<keyword evidence="3" id="KW-0963">Cytoplasm</keyword>
<dbReference type="EMBL" id="JAPFFF010000062">
    <property type="protein sequence ID" value="KAK8836996.1"/>
    <property type="molecule type" value="Genomic_DNA"/>
</dbReference>
<evidence type="ECO:0000256" key="3">
    <source>
        <dbReference type="ARBA" id="ARBA00022490"/>
    </source>
</evidence>
<reference evidence="8 9" key="1">
    <citation type="submission" date="2024-04" db="EMBL/GenBank/DDBJ databases">
        <title>Tritrichomonas musculus Genome.</title>
        <authorList>
            <person name="Alves-Ferreira E."/>
            <person name="Grigg M."/>
            <person name="Lorenzi H."/>
            <person name="Galac M."/>
        </authorList>
    </citation>
    <scope>NUCLEOTIDE SEQUENCE [LARGE SCALE GENOMIC DNA]</scope>
    <source>
        <strain evidence="8 9">EAF2021</strain>
    </source>
</reference>
<feature type="domain" description="HYDIN/VesB/CFA65-like Ig-like" evidence="7">
    <location>
        <begin position="2010"/>
        <end position="2101"/>
    </location>
</feature>
<feature type="region of interest" description="Disordered" evidence="6">
    <location>
        <begin position="2883"/>
        <end position="2910"/>
    </location>
</feature>
<dbReference type="InterPro" id="IPR013783">
    <property type="entry name" value="Ig-like_fold"/>
</dbReference>
<feature type="region of interest" description="Disordered" evidence="6">
    <location>
        <begin position="2535"/>
        <end position="2567"/>
    </location>
</feature>
<evidence type="ECO:0000256" key="1">
    <source>
        <dbReference type="ARBA" id="ARBA00004138"/>
    </source>
</evidence>
<evidence type="ECO:0000256" key="6">
    <source>
        <dbReference type="SAM" id="MobiDB-lite"/>
    </source>
</evidence>
<sequence>MKRGIKENRLIPDKIIFPPTYINSVSKTAFQILNDDPDHFRYEWRRFSSEDEENKILLSFDPLDPTGRESSSSILLFNSPIFKIYPIRGDIWGNSSTQSIVEFHPTSSTIQTEVAYLLNLDTGQRISYSFQGEGLAPSASFNVQQINLGHISLEGIYEYKIILRNTGLIPFDFQLIEKTLSFPIINFSPTKGKLNAGESIPIHFILQANHVGQFNETFLYKISDLNDQLCPTITVFGRVIGPTFNLSKHSLDFGTVSYGFLYSDEIEIENTSEIPFDYCFRLSNDTTFSLRELKIIPETGTVSKHSKKTVKFEFIPTSIQNYAVNLNLCSDKFSEQLMTIPMTAKCICPDVSIVSPKANLGQLFLNYKYHFKVVLRNISNYPAKFEFVECDDMTNLDAIVQPLKYLGEVNPKSESEFPFSIQPLHLGHMDFTRFIRVFGSDDSPLKFDFTCLCVGPKIVMSTEKIEFGHIDILNETNSVFQIKNDSLIQASFVAEIESKTDVFSLKMNSGTIEPGETLDFSVAAYLDDSIDFNGKLVFNFDHLTPIELNIHAKGRGNGLLASIDLNEIDMNYAFTDVPVYKKFELTNVTHRVHEIKWNPGRPEIVSKSGINSFFQFRIDPETCVIQPKQTVEVSFIFSCKNSCTFSLQPKCEVTVGKKKFDLYKPKIQGEFVRPSVEFERESFSFEYIHNTKKEEELTGRLDSREIISPSKELLQPIAYSNSIKNTSKLPLIIMADVNPPFFVSTEQMYLDPNTSTSFEVIFDPSFKKDFTSQKIDGKITFSLDNNPQQYFIDLHASLVFPNLSLSPSKICFGSLLKSTEDNKIVHITNISKIPVSFFWELLPKKKETDIAKLFDIYPIRGDLEVGESQDIHISFFALDRDDENFFDGFAVCHVIGGPDYTIDLNGSSSAIEYQLGPKTIDFGTCYLAENLQSKVSLTNASDISLQYEIKMPKSLSMAFLSVEPTKGNLEVGQTQVFNLSVIPGYPSKMKECFLIQIGKVVDEEISICVDAAFPQIETTFKRSQDDEANKILSSLPTTTESNESENFIEIENKIMNERLKEISGQPSFMNQLMKMTMMDFSKIKKFNEFVLSRFEIDFGSMTLGETRSFKYDIRNVSPFPISFEFMTNSLIGTGFSIEPTTFVDVPPDANLEIFVKFDEEQRTVQFSEPEFYDVPILFSEDLASILTIKASISMPMLEILPDHFDFETTLVGQRRTITVQFINQNMIPLQFSIDDTKQVFTASPNSGVLSPISYRDIEITFAPNKNGDYSISLPIIIKHNSESQLINLTGKGVELKLKLDPSEHDFAPLQPFDEPITFDAEICNPTDFPIEVLLPQWDLEIENEILNRKYKESQKVENSQDEVSPLAPTQEMSPLSTMLSTISAEKVKRFSFCIIVNGPSKSGKSIVSKLVSDIFGGLPIISLKELWMDLIEFNVTDPEEYITTFHNLISGDDYARGFVIDGLNAIPDPPEVDSLILAQMKQKHVAESLNKNPFLETQGDIKVSLETVANYIIHGLDGQFVFQIALQATPEAIEKNQQLFQKETEKLNENKINEEIIKLLSMNEEDYLKLPEEDQRNIDQKRIEYRKKFLQEQGIDLQALLESMKENEKITSTLKSTRKSLLASARRMSALKSTSSIKSNKVTPKKSQNQKNAFQASDADRLSILSFTFTLGRIAKKIENETETFQAIDPVLMADKSASSALRQSCNSLLVDSLNDIETIEQQIRDFIPNMNEIKDKVLPKFRHEPTLFIPKYCSQEGIEHLPSIKQFKIVNKEKPGNFPIFEKVQSSPKSRNTSSRNSSLSRRRASRIMIDRSLTENLNEMNYTKRYNLDPGQSEKITIMYSSEEIGIFEEAIVFSIDNIEQNTFNLQLTAHCLYPDVDKKPESVFEKVVQRLTNRTEFAFVSELNEFHFGPLLVAKDRIKNQPFQYRQPMKFYNPSPFDVEISAVWAVAAHAWGIEGSPAIIQSGQSKEINVCFHPGNQDTFKNTLKLFIKDNPEPFSFTFVAEAFLPSVELSTTTLDFEKILIKQVKKMEIEIKNTNRIPAIWRLNKPNQLSGLFTFNKTEGIIPPKKAEKLEVTYTSTKCQVVKKQLQIDILDGTKQKTYQSYKIQLNAETFDVNFDFLYPKGIDHLVIGTVRASQSKSIVCTLKNKGKYISNFNFSFVKKIYSNAVTIEPSSGTISPSDKPINITFTFCSKKVFHLNQETICYLTVYDSMSGTEMAKIGIPMSVDSFYSQYIYDPKEPIEFGDLTTGKSLKKEFTIANTGCFPFDFELIPKIDVSEPPSPSDAQSRKGRRYTVNKLPTNSRGKKGKISIGCFTVSHGEGTIQPGGKEIIVVELSSHEARKAHNIVILKISDVPEKDPAFNGIELHFKGDVFAPGIEINNFKSIFPHQNICLRDDIVKNDVTSFFEDEQTFHFKPEILGEKKSVDIVLHNVNPIPCTIDASVKLGNTKKRSSFSFPFKLSNEVIELQPLSKSTIQLFFSPTVVGNFSAVFKAEVRGGNEPETKLLKFDVEGVGALPIITLLNYDVKPLSASKTSDSIKNKNPTLKPTPSSTTTNVSSSSINNGNDQTSIAIKNSIARLTSQHSNRVPLTKINSNSNIKPGKLSSNKLQTAVSANKITPPQRPPNYSCNIASAKAMNEALISFGKTLIHTNKIKHISLKNTGVIPARISISEVHSSEFSIENVDISKVFDIQPDRIFDIAVLFAPLKAGQSEFQIMITVLNNPASSIKLNISGQGSDEDVIFEGIPGDNNHLVFKDTCVKRNQALSFTMRNVSESDFRFAWIENNDFHFTPRTGHLRKKQSKLIKVNFYAEKPITYESLIFNCQWIKIELQDKDAPDWDDSMTIVRFVERDNLLPRVDIAPPPQDEKTKSGRRTTTFKKSNLRRSSSVRRAKLRKSGGNTTSQPNLQPVVTQVNKDLVKVIEVKNEPLYSQLPEKCPDIPLTISAVCDFIRYELSENSITFAPTMMFETRVVEVTLRNTCNICFEYGWRTLQFTSHQGNYSKTHRSPFSVLPKTGVIESGKSTVFKVCFTPEEVDDFSAILQCEIPFLSQMEPPRIDVSGFSRRPLCHFNVNLSDYISAGRRHSDYNYPLPDDVRVLELFSSGIGKKTFKKFEIVNTTSHPYEIVWTKNQEHSNDSIVCETTRSFISSGTGFSVSFSFLPKSVKTVESLWNFAIPEHQVHIPFLIVGRIMHK</sequence>
<evidence type="ECO:0000313" key="9">
    <source>
        <dbReference type="Proteomes" id="UP001470230"/>
    </source>
</evidence>
<feature type="compositionally biased region" description="Polar residues" evidence="6">
    <location>
        <begin position="2900"/>
        <end position="2910"/>
    </location>
</feature>
<gene>
    <name evidence="8" type="ORF">M9Y10_037032</name>
</gene>
<evidence type="ECO:0000256" key="5">
    <source>
        <dbReference type="ARBA" id="ARBA00023273"/>
    </source>
</evidence>
<feature type="domain" description="HYDIN/VesB/CFA65-like Ig-like" evidence="7">
    <location>
        <begin position="1195"/>
        <end position="1291"/>
    </location>
</feature>
<feature type="compositionally biased region" description="Low complexity" evidence="6">
    <location>
        <begin position="2544"/>
        <end position="2567"/>
    </location>
</feature>
<comment type="subcellular location">
    <subcellularLocation>
        <location evidence="1">Cell projection</location>
        <location evidence="1">Cilium</location>
    </subcellularLocation>
    <subcellularLocation>
        <location evidence="2">Cytoplasm</location>
    </subcellularLocation>
</comment>
<organism evidence="8 9">
    <name type="scientific">Tritrichomonas musculus</name>
    <dbReference type="NCBI Taxonomy" id="1915356"/>
    <lineage>
        <taxon>Eukaryota</taxon>
        <taxon>Metamonada</taxon>
        <taxon>Parabasalia</taxon>
        <taxon>Tritrichomonadida</taxon>
        <taxon>Tritrichomonadidae</taxon>
        <taxon>Tritrichomonas</taxon>
    </lineage>
</organism>
<feature type="region of interest" description="Disordered" evidence="6">
    <location>
        <begin position="1632"/>
        <end position="1654"/>
    </location>
</feature>
<feature type="region of interest" description="Disordered" evidence="6">
    <location>
        <begin position="1781"/>
        <end position="1805"/>
    </location>
</feature>
<evidence type="ECO:0000256" key="4">
    <source>
        <dbReference type="ARBA" id="ARBA00023069"/>
    </source>
</evidence>
<feature type="domain" description="HYDIN/VesB/CFA65-like Ig-like" evidence="7">
    <location>
        <begin position="140"/>
        <end position="225"/>
    </location>
</feature>
<accession>A0ABR2GSX9</accession>
<feature type="region of interest" description="Disordered" evidence="6">
    <location>
        <begin position="1352"/>
        <end position="1371"/>
    </location>
</feature>
<feature type="compositionally biased region" description="Low complexity" evidence="6">
    <location>
        <begin position="1787"/>
        <end position="1801"/>
    </location>
</feature>
<dbReference type="Gene3D" id="2.60.40.10">
    <property type="entry name" value="Immunoglobulins"/>
    <property type="match status" value="19"/>
</dbReference>
<evidence type="ECO:0000259" key="7">
    <source>
        <dbReference type="Pfam" id="PF22544"/>
    </source>
</evidence>
<keyword evidence="9" id="KW-1185">Reference proteome</keyword>
<protein>
    <recommendedName>
        <fullName evidence="7">HYDIN/VesB/CFA65-like Ig-like domain-containing protein</fullName>
    </recommendedName>
</protein>
<dbReference type="InterPro" id="IPR033305">
    <property type="entry name" value="Hydin-like"/>
</dbReference>
<comment type="caution">
    <text evidence="8">The sequence shown here is derived from an EMBL/GenBank/DDBJ whole genome shotgun (WGS) entry which is preliminary data.</text>
</comment>
<evidence type="ECO:0000313" key="8">
    <source>
        <dbReference type="EMBL" id="KAK8836996.1"/>
    </source>
</evidence>
<proteinExistence type="predicted"/>
<feature type="region of interest" description="Disordered" evidence="6">
    <location>
        <begin position="2280"/>
        <end position="2306"/>
    </location>
</feature>
<dbReference type="Proteomes" id="UP001470230">
    <property type="component" value="Unassembled WGS sequence"/>
</dbReference>